<evidence type="ECO:0000313" key="1">
    <source>
        <dbReference type="EMBL" id="KAJ2961287.1"/>
    </source>
</evidence>
<dbReference type="Proteomes" id="UP001144978">
    <property type="component" value="Unassembled WGS sequence"/>
</dbReference>
<proteinExistence type="predicted"/>
<reference evidence="1" key="1">
    <citation type="submission" date="2022-08" db="EMBL/GenBank/DDBJ databases">
        <title>Genome Sequence of Pycnoporus sanguineus.</title>
        <authorList>
            <person name="Buettner E."/>
        </authorList>
    </citation>
    <scope>NUCLEOTIDE SEQUENCE</scope>
    <source>
        <strain evidence="1">CG-C14</strain>
    </source>
</reference>
<accession>A0ACC1MCJ0</accession>
<name>A0ACC1MCJ0_9APHY</name>
<sequence length="204" mass="23140">MSMLLPLAPDGVYAYPHRLVARRTDGVHGVHEGGVFQIRIPTSRTREREHRMHHSLSQLRKPRLHARGPVVTHHTPRRAHQHHRSRRYAHEPRSGRPRYALELGFGNAQRGAQERRDALRVRVRRVRDAEVRERGRVPRDVRERVAQAEVAQRRRRGAAARARGSGGLLGVADVESRRSRCGDGGWSVGDAADPPTTTHPCTHM</sequence>
<comment type="caution">
    <text evidence="1">The sequence shown here is derived from an EMBL/GenBank/DDBJ whole genome shotgun (WGS) entry which is preliminary data.</text>
</comment>
<organism evidence="1 2">
    <name type="scientific">Trametes sanguinea</name>
    <dbReference type="NCBI Taxonomy" id="158606"/>
    <lineage>
        <taxon>Eukaryota</taxon>
        <taxon>Fungi</taxon>
        <taxon>Dikarya</taxon>
        <taxon>Basidiomycota</taxon>
        <taxon>Agaricomycotina</taxon>
        <taxon>Agaricomycetes</taxon>
        <taxon>Polyporales</taxon>
        <taxon>Polyporaceae</taxon>
        <taxon>Trametes</taxon>
    </lineage>
</organism>
<dbReference type="EMBL" id="JANSHE010007390">
    <property type="protein sequence ID" value="KAJ2961287.1"/>
    <property type="molecule type" value="Genomic_DNA"/>
</dbReference>
<gene>
    <name evidence="1" type="ORF">NUW54_g14390</name>
</gene>
<evidence type="ECO:0000313" key="2">
    <source>
        <dbReference type="Proteomes" id="UP001144978"/>
    </source>
</evidence>
<protein>
    <submittedName>
        <fullName evidence="1">Uncharacterized protein</fullName>
    </submittedName>
</protein>
<keyword evidence="2" id="KW-1185">Reference proteome</keyword>